<dbReference type="EMBL" id="JXLN01012233">
    <property type="protein sequence ID" value="KPM08242.1"/>
    <property type="molecule type" value="Genomic_DNA"/>
</dbReference>
<dbReference type="GO" id="GO:0006264">
    <property type="term" value="P:mitochondrial DNA replication"/>
    <property type="evidence" value="ECO:0007669"/>
    <property type="project" value="TreeGrafter"/>
</dbReference>
<dbReference type="CDD" id="cd01122">
    <property type="entry name" value="Twinkle_C"/>
    <property type="match status" value="1"/>
</dbReference>
<dbReference type="InterPro" id="IPR027032">
    <property type="entry name" value="Twinkle-like"/>
</dbReference>
<dbReference type="GO" id="GO:0003697">
    <property type="term" value="F:single-stranded DNA binding"/>
    <property type="evidence" value="ECO:0007669"/>
    <property type="project" value="InterPro"/>
</dbReference>
<dbReference type="GO" id="GO:0043139">
    <property type="term" value="F:5'-3' DNA helicase activity"/>
    <property type="evidence" value="ECO:0007669"/>
    <property type="project" value="InterPro"/>
</dbReference>
<dbReference type="Gene3D" id="3.40.50.300">
    <property type="entry name" value="P-loop containing nucleotide triphosphate hydrolases"/>
    <property type="match status" value="1"/>
</dbReference>
<reference evidence="1 2" key="1">
    <citation type="journal article" date="2015" name="Parasit. Vectors">
        <title>Draft genome of the scabies mite.</title>
        <authorList>
            <person name="Rider S.D.Jr."/>
            <person name="Morgan M.S."/>
            <person name="Arlian L.G."/>
        </authorList>
    </citation>
    <scope>NUCLEOTIDE SEQUENCE [LARGE SCALE GENOMIC DNA]</scope>
    <source>
        <strain evidence="1">Arlian Lab</strain>
    </source>
</reference>
<dbReference type="AlphaFoldDB" id="A0A132AB79"/>
<organism evidence="1 2">
    <name type="scientific">Sarcoptes scabiei</name>
    <name type="common">Itch mite</name>
    <name type="synonym">Acarus scabiei</name>
    <dbReference type="NCBI Taxonomy" id="52283"/>
    <lineage>
        <taxon>Eukaryota</taxon>
        <taxon>Metazoa</taxon>
        <taxon>Ecdysozoa</taxon>
        <taxon>Arthropoda</taxon>
        <taxon>Chelicerata</taxon>
        <taxon>Arachnida</taxon>
        <taxon>Acari</taxon>
        <taxon>Acariformes</taxon>
        <taxon>Sarcoptiformes</taxon>
        <taxon>Astigmata</taxon>
        <taxon>Psoroptidia</taxon>
        <taxon>Sarcoptoidea</taxon>
        <taxon>Sarcoptidae</taxon>
        <taxon>Sarcoptinae</taxon>
        <taxon>Sarcoptes</taxon>
    </lineage>
</organism>
<dbReference type="PANTHER" id="PTHR12873:SF0">
    <property type="entry name" value="TWINKLE MTDNA HELICASE"/>
    <property type="match status" value="1"/>
</dbReference>
<dbReference type="VEuPathDB" id="VectorBase:SSCA002413"/>
<sequence>MNFLQNRKLLAKLLGFNQTFLSKYDCFVSKDLHRIYFNFFYQRNHSTNDLENIRINLNLLDKISSSSIKVLNETILPLDNTHAPGFLFHLLPNKSSSHQAKTLESIENFDLKKSICIFDDIFNALAFYQQTEMPTIVIKFPKLSPDQSCDDIVEELCSKLKDKFEKIYIWPSSNGTDFSNLKKYLLSDGCSSKIFLINQSKSSWQMLRNDPKEKFDYVIKNSCPIQNPFILKFDDLKDEIFSEFDDPSVNGVQWSRFEKLNEHFKGFRPGELTIITGPTGCGKTTFVSEYSLDLCVQGVPTLWGSFEIKNVRLIKMMMTQLAQRNLLFENKQEFESESKNFAKLPMYFMKFHGQTEIDLFMSAAKHSVLTLGIKHIVIDNLQFMLGLNTDTNNDRFLRQDLLIGLLRQFVTENDCHITLVAHPRKEKEEITLSNNSLYGGIKASQEADNVMIIMNKFNARYRCQKYIQITKNRYNGSLGIIPLYFDKNSLCYSSSSATASSSSKTFTNPLNIDRSSSSSLYEDDCKDSEVSNVYRMRYLIKN</sequence>
<name>A0A132AB79_SARSC</name>
<accession>A0A132AB79</accession>
<dbReference type="GO" id="GO:0005739">
    <property type="term" value="C:mitochondrion"/>
    <property type="evidence" value="ECO:0007669"/>
    <property type="project" value="TreeGrafter"/>
</dbReference>
<dbReference type="Proteomes" id="UP000616769">
    <property type="component" value="Unassembled WGS sequence"/>
</dbReference>
<dbReference type="InterPro" id="IPR007694">
    <property type="entry name" value="DNA_helicase_DnaB-like_C"/>
</dbReference>
<dbReference type="Pfam" id="PF13481">
    <property type="entry name" value="AAA_25"/>
    <property type="match status" value="1"/>
</dbReference>
<protein>
    <submittedName>
        <fullName evidence="1">Twinkle protein, mitochondrial-like protein</fullName>
    </submittedName>
</protein>
<evidence type="ECO:0000313" key="1">
    <source>
        <dbReference type="EMBL" id="KPM08242.1"/>
    </source>
</evidence>
<dbReference type="PROSITE" id="PS51199">
    <property type="entry name" value="SF4_HELICASE"/>
    <property type="match status" value="1"/>
</dbReference>
<dbReference type="GO" id="GO:0005524">
    <property type="term" value="F:ATP binding"/>
    <property type="evidence" value="ECO:0007669"/>
    <property type="project" value="InterPro"/>
</dbReference>
<dbReference type="SUPFAM" id="SSF52540">
    <property type="entry name" value="P-loop containing nucleoside triphosphate hydrolases"/>
    <property type="match status" value="1"/>
</dbReference>
<dbReference type="InterPro" id="IPR027417">
    <property type="entry name" value="P-loop_NTPase"/>
</dbReference>
<dbReference type="OrthoDB" id="275278at2759"/>
<comment type="caution">
    <text evidence="1">The sequence shown here is derived from an EMBL/GenBank/DDBJ whole genome shotgun (WGS) entry which is preliminary data.</text>
</comment>
<dbReference type="PANTHER" id="PTHR12873">
    <property type="entry name" value="T7-LIKE MITOCHONDRIAL DNA HELICASE"/>
    <property type="match status" value="1"/>
</dbReference>
<gene>
    <name evidence="1" type="ORF">QR98_0067580</name>
</gene>
<proteinExistence type="predicted"/>
<evidence type="ECO:0000313" key="2">
    <source>
        <dbReference type="Proteomes" id="UP000616769"/>
    </source>
</evidence>